<reference evidence="2 3" key="1">
    <citation type="submission" date="2018-07" db="EMBL/GenBank/DDBJ databases">
        <title>Genomic Encyclopedia of Type Strains, Phase IV (KMG-IV): sequencing the most valuable type-strain genomes for metagenomic binning, comparative biology and taxonomic classification.</title>
        <authorList>
            <person name="Goeker M."/>
        </authorList>
    </citation>
    <scope>NUCLEOTIDE SEQUENCE [LARGE SCALE GENOMIC DNA]</scope>
    <source>
        <strain evidence="2 3">DSM 100911</strain>
    </source>
</reference>
<evidence type="ECO:0000256" key="1">
    <source>
        <dbReference type="SAM" id="MobiDB-lite"/>
    </source>
</evidence>
<proteinExistence type="predicted"/>
<gene>
    <name evidence="2" type="ORF">DFR45_11246</name>
</gene>
<organism evidence="2 3">
    <name type="scientific">Extensimonas vulgaris</name>
    <dbReference type="NCBI Taxonomy" id="1031594"/>
    <lineage>
        <taxon>Bacteria</taxon>
        <taxon>Pseudomonadati</taxon>
        <taxon>Pseudomonadota</taxon>
        <taxon>Betaproteobacteria</taxon>
        <taxon>Burkholderiales</taxon>
        <taxon>Comamonadaceae</taxon>
        <taxon>Extensimonas</taxon>
    </lineage>
</organism>
<dbReference type="Proteomes" id="UP000252174">
    <property type="component" value="Unassembled WGS sequence"/>
</dbReference>
<name>A0A369AJL5_9BURK</name>
<dbReference type="EMBL" id="QPJU01000012">
    <property type="protein sequence ID" value="RCX07634.1"/>
    <property type="molecule type" value="Genomic_DNA"/>
</dbReference>
<keyword evidence="3" id="KW-1185">Reference proteome</keyword>
<evidence type="ECO:0000313" key="2">
    <source>
        <dbReference type="EMBL" id="RCX07634.1"/>
    </source>
</evidence>
<comment type="caution">
    <text evidence="2">The sequence shown here is derived from an EMBL/GenBank/DDBJ whole genome shotgun (WGS) entry which is preliminary data.</text>
</comment>
<dbReference type="AlphaFoldDB" id="A0A369AJL5"/>
<sequence length="194" mass="21196">MPPLSARQRQCFFSVKRIWPARNVKGDPNPAACIAKPPAREGFLRRLETPDQGFPVAAMHASAARCLRHARERWNAASLRAFRVWFFKLQAKGRRASFCLGACRTLGVESENGPRRGQFLPDSPPHSAAMGQEDGEKWAAAAHSQPTIPKSDRLLGAADATGSTVVACADRALVRRRISLLASLAAKPRIFATN</sequence>
<accession>A0A369AJL5</accession>
<feature type="region of interest" description="Disordered" evidence="1">
    <location>
        <begin position="113"/>
        <end position="134"/>
    </location>
</feature>
<evidence type="ECO:0000313" key="3">
    <source>
        <dbReference type="Proteomes" id="UP000252174"/>
    </source>
</evidence>
<protein>
    <submittedName>
        <fullName evidence="2">Uncharacterized protein</fullName>
    </submittedName>
</protein>